<dbReference type="PANTHER" id="PTHR43156">
    <property type="entry name" value="STAGE II SPORULATION PROTEIN E-RELATED"/>
    <property type="match status" value="1"/>
</dbReference>
<dbReference type="InterPro" id="IPR029016">
    <property type="entry name" value="GAF-like_dom_sf"/>
</dbReference>
<sequence>MNGPRSVDRMLVSLLDLGGQATLERLPSLVGQHLPAAGIRACLIYLADLQQTRMRLLPDLDAPVPEGNDKPPEELRIDSTYGGRAFQEDRILRHRDENGQGCWWVPLRNGAERLGVLHVLADRPDDVDEQLVRALAAMVALFVASKRAFSDAYPRLVRSRPMNVAAEMLWHLMPPLTFANAEVTVAGMLEPAYEIGGDAFDYALADDIVHLAIFDAMGHDLAAGLAANLALATSRSLRRRGADLAANSEGIESLLLKELGESCRFVTAVMADFDLRTGVLTWVNRGHPPPILIRGGRWITALDCPPAPPLGLGLDQPVSVCREQLEPGDRLLLYTDGIIEAGSHQGKEFGVARFVDFILRHCAARLPVPETLRRLIKDVLDHHDGRLHDDATVLLTEWHGRTGTCEVRSGLS</sequence>
<dbReference type="InterPro" id="IPR052016">
    <property type="entry name" value="Bact_Sigma-Reg"/>
</dbReference>
<protein>
    <recommendedName>
        <fullName evidence="2">PPM-type phosphatase domain-containing protein</fullName>
    </recommendedName>
</protein>
<reference evidence="3" key="1">
    <citation type="journal article" date="2014" name="Int. J. Syst. Evol. Microbiol.">
        <title>Complete genome sequence of Corynebacterium casei LMG S-19264T (=DSM 44701T), isolated from a smear-ripened cheese.</title>
        <authorList>
            <consortium name="US DOE Joint Genome Institute (JGI-PGF)"/>
            <person name="Walter F."/>
            <person name="Albersmeier A."/>
            <person name="Kalinowski J."/>
            <person name="Ruckert C."/>
        </authorList>
    </citation>
    <scope>NUCLEOTIDE SEQUENCE</scope>
    <source>
        <strain evidence="3">CGMCC 4.7430</strain>
    </source>
</reference>
<dbReference type="EMBL" id="BMNK01000007">
    <property type="protein sequence ID" value="GGP09380.1"/>
    <property type="molecule type" value="Genomic_DNA"/>
</dbReference>
<dbReference type="Proteomes" id="UP000660745">
    <property type="component" value="Unassembled WGS sequence"/>
</dbReference>
<dbReference type="InterPro" id="IPR001932">
    <property type="entry name" value="PPM-type_phosphatase-like_dom"/>
</dbReference>
<name>A0A918E629_9ACTN</name>
<gene>
    <name evidence="3" type="ORF">GCM10012278_44840</name>
</gene>
<dbReference type="SMART" id="SM00331">
    <property type="entry name" value="PP2C_SIG"/>
    <property type="match status" value="1"/>
</dbReference>
<evidence type="ECO:0000259" key="2">
    <source>
        <dbReference type="SMART" id="SM00331"/>
    </source>
</evidence>
<keyword evidence="4" id="KW-1185">Reference proteome</keyword>
<organism evidence="3 4">
    <name type="scientific">Nonomuraea glycinis</name>
    <dbReference type="NCBI Taxonomy" id="2047744"/>
    <lineage>
        <taxon>Bacteria</taxon>
        <taxon>Bacillati</taxon>
        <taxon>Actinomycetota</taxon>
        <taxon>Actinomycetes</taxon>
        <taxon>Streptosporangiales</taxon>
        <taxon>Streptosporangiaceae</taxon>
        <taxon>Nonomuraea</taxon>
    </lineage>
</organism>
<keyword evidence="1" id="KW-0378">Hydrolase</keyword>
<dbReference type="PANTHER" id="PTHR43156:SF2">
    <property type="entry name" value="STAGE II SPORULATION PROTEIN E"/>
    <property type="match status" value="1"/>
</dbReference>
<dbReference type="GO" id="GO:0016791">
    <property type="term" value="F:phosphatase activity"/>
    <property type="evidence" value="ECO:0007669"/>
    <property type="project" value="TreeGrafter"/>
</dbReference>
<dbReference type="Gene3D" id="3.30.450.40">
    <property type="match status" value="1"/>
</dbReference>
<dbReference type="AlphaFoldDB" id="A0A918E629"/>
<evidence type="ECO:0000256" key="1">
    <source>
        <dbReference type="ARBA" id="ARBA00022801"/>
    </source>
</evidence>
<proteinExistence type="predicted"/>
<dbReference type="SUPFAM" id="SSF81606">
    <property type="entry name" value="PP2C-like"/>
    <property type="match status" value="1"/>
</dbReference>
<feature type="domain" description="PPM-type phosphatase" evidence="2">
    <location>
        <begin position="180"/>
        <end position="398"/>
    </location>
</feature>
<accession>A0A918E629</accession>
<dbReference type="InterPro" id="IPR036457">
    <property type="entry name" value="PPM-type-like_dom_sf"/>
</dbReference>
<evidence type="ECO:0000313" key="4">
    <source>
        <dbReference type="Proteomes" id="UP000660745"/>
    </source>
</evidence>
<reference evidence="3" key="2">
    <citation type="submission" date="2020-09" db="EMBL/GenBank/DDBJ databases">
        <authorList>
            <person name="Sun Q."/>
            <person name="Zhou Y."/>
        </authorList>
    </citation>
    <scope>NUCLEOTIDE SEQUENCE</scope>
    <source>
        <strain evidence="3">CGMCC 4.7430</strain>
    </source>
</reference>
<dbReference type="Pfam" id="PF07228">
    <property type="entry name" value="SpoIIE"/>
    <property type="match status" value="1"/>
</dbReference>
<dbReference type="RefSeq" id="WP_225277240.1">
    <property type="nucleotide sequence ID" value="NZ_BMNK01000007.1"/>
</dbReference>
<dbReference type="SUPFAM" id="SSF55781">
    <property type="entry name" value="GAF domain-like"/>
    <property type="match status" value="1"/>
</dbReference>
<evidence type="ECO:0000313" key="3">
    <source>
        <dbReference type="EMBL" id="GGP09380.1"/>
    </source>
</evidence>
<comment type="caution">
    <text evidence="3">The sequence shown here is derived from an EMBL/GenBank/DDBJ whole genome shotgun (WGS) entry which is preliminary data.</text>
</comment>
<dbReference type="Gene3D" id="3.60.40.10">
    <property type="entry name" value="PPM-type phosphatase domain"/>
    <property type="match status" value="1"/>
</dbReference>